<dbReference type="KEGG" id="cck:Ccar_23980"/>
<gene>
    <name evidence="9" type="ORF">CcarbDRAFT_2094</name>
</gene>
<comment type="subcellular location">
    <subcellularLocation>
        <location evidence="1">Membrane</location>
        <topology evidence="1">Multi-pass membrane protein</topology>
    </subcellularLocation>
</comment>
<name>C6PTH7_9CLOT</name>
<feature type="transmembrane region" description="Helical" evidence="8">
    <location>
        <begin position="12"/>
        <end position="35"/>
    </location>
</feature>
<evidence type="ECO:0000256" key="3">
    <source>
        <dbReference type="ARBA" id="ARBA00022448"/>
    </source>
</evidence>
<dbReference type="OrthoDB" id="2716906at2"/>
<evidence type="ECO:0000256" key="6">
    <source>
        <dbReference type="ARBA" id="ARBA00022989"/>
    </source>
</evidence>
<accession>C6PTH7</accession>
<feature type="transmembrane region" description="Helical" evidence="8">
    <location>
        <begin position="41"/>
        <end position="63"/>
    </location>
</feature>
<dbReference type="RefSeq" id="WP_007060979.1">
    <property type="nucleotide sequence ID" value="NZ_ACVI01000029.1"/>
</dbReference>
<dbReference type="PANTHER" id="PTHR34975">
    <property type="entry name" value="SPORE GERMINATION PROTEIN A2"/>
    <property type="match status" value="1"/>
</dbReference>
<dbReference type="Proteomes" id="UP000004198">
    <property type="component" value="Unassembled WGS sequence"/>
</dbReference>
<keyword evidence="3" id="KW-0813">Transport</keyword>
<feature type="transmembrane region" description="Helical" evidence="8">
    <location>
        <begin position="117"/>
        <end position="135"/>
    </location>
</feature>
<evidence type="ECO:0000256" key="5">
    <source>
        <dbReference type="ARBA" id="ARBA00022692"/>
    </source>
</evidence>
<keyword evidence="7 8" id="KW-0472">Membrane</keyword>
<dbReference type="NCBIfam" id="TIGR00912">
    <property type="entry name" value="2A0309"/>
    <property type="match status" value="1"/>
</dbReference>
<feature type="transmembrane region" description="Helical" evidence="8">
    <location>
        <begin position="83"/>
        <end position="105"/>
    </location>
</feature>
<keyword evidence="6 8" id="KW-1133">Transmembrane helix</keyword>
<evidence type="ECO:0000256" key="8">
    <source>
        <dbReference type="SAM" id="Phobius"/>
    </source>
</evidence>
<dbReference type="Pfam" id="PF03845">
    <property type="entry name" value="Spore_permease"/>
    <property type="match status" value="1"/>
</dbReference>
<evidence type="ECO:0000256" key="1">
    <source>
        <dbReference type="ARBA" id="ARBA00004141"/>
    </source>
</evidence>
<feature type="transmembrane region" description="Helical" evidence="8">
    <location>
        <begin position="216"/>
        <end position="239"/>
    </location>
</feature>
<feature type="transmembrane region" description="Helical" evidence="8">
    <location>
        <begin position="183"/>
        <end position="204"/>
    </location>
</feature>
<evidence type="ECO:0000256" key="2">
    <source>
        <dbReference type="ARBA" id="ARBA00007998"/>
    </source>
</evidence>
<dbReference type="EMBL" id="ACVI01000029">
    <property type="protein sequence ID" value="EET87500.1"/>
    <property type="molecule type" value="Genomic_DNA"/>
</dbReference>
<protein>
    <submittedName>
        <fullName evidence="9">Spore germination protein</fullName>
    </submittedName>
</protein>
<keyword evidence="4" id="KW-0309">Germination</keyword>
<dbReference type="GO" id="GO:0016020">
    <property type="term" value="C:membrane"/>
    <property type="evidence" value="ECO:0007669"/>
    <property type="project" value="UniProtKB-SubCell"/>
</dbReference>
<evidence type="ECO:0000313" key="10">
    <source>
        <dbReference type="Proteomes" id="UP000004198"/>
    </source>
</evidence>
<evidence type="ECO:0000256" key="7">
    <source>
        <dbReference type="ARBA" id="ARBA00023136"/>
    </source>
</evidence>
<feature type="transmembrane region" description="Helical" evidence="8">
    <location>
        <begin position="332"/>
        <end position="353"/>
    </location>
</feature>
<feature type="transmembrane region" description="Helical" evidence="8">
    <location>
        <begin position="303"/>
        <end position="320"/>
    </location>
</feature>
<feature type="transmembrane region" description="Helical" evidence="8">
    <location>
        <begin position="271"/>
        <end position="291"/>
    </location>
</feature>
<reference evidence="9 10" key="1">
    <citation type="submission" date="2009-06" db="EMBL/GenBank/DDBJ databases">
        <title>The draft genome of Clostridium carboxidivorans P7.</title>
        <authorList>
            <consortium name="US DOE Joint Genome Institute (JGI-PGF)"/>
            <person name="Lucas S."/>
            <person name="Copeland A."/>
            <person name="Lapidus A."/>
            <person name="Glavina del Rio T."/>
            <person name="Tice H."/>
            <person name="Bruce D."/>
            <person name="Goodwin L."/>
            <person name="Pitluck S."/>
            <person name="Larimer F."/>
            <person name="Land M.L."/>
            <person name="Hauser L."/>
            <person name="Hemme C.L."/>
        </authorList>
    </citation>
    <scope>NUCLEOTIDE SEQUENCE [LARGE SCALE GENOMIC DNA]</scope>
    <source>
        <strain evidence="9 10">P7</strain>
    </source>
</reference>
<dbReference type="eggNOG" id="COG0531">
    <property type="taxonomic scope" value="Bacteria"/>
</dbReference>
<dbReference type="AlphaFoldDB" id="C6PTH7"/>
<proteinExistence type="inferred from homology"/>
<dbReference type="Gene3D" id="1.20.1740.10">
    <property type="entry name" value="Amino acid/polyamine transporter I"/>
    <property type="match status" value="1"/>
</dbReference>
<evidence type="ECO:0000313" key="9">
    <source>
        <dbReference type="EMBL" id="EET87500.1"/>
    </source>
</evidence>
<organism evidence="9 10">
    <name type="scientific">Clostridium carboxidivorans P7</name>
    <dbReference type="NCBI Taxonomy" id="536227"/>
    <lineage>
        <taxon>Bacteria</taxon>
        <taxon>Bacillati</taxon>
        <taxon>Bacillota</taxon>
        <taxon>Clostridia</taxon>
        <taxon>Eubacteriales</taxon>
        <taxon>Clostridiaceae</taxon>
        <taxon>Clostridium</taxon>
    </lineage>
</organism>
<dbReference type="STRING" id="536227.Ccar_23980"/>
<comment type="caution">
    <text evidence="9">The sequence shown here is derived from an EMBL/GenBank/DDBJ whole genome shotgun (WGS) entry which is preliminary data.</text>
</comment>
<feature type="transmembrane region" description="Helical" evidence="8">
    <location>
        <begin position="142"/>
        <end position="163"/>
    </location>
</feature>
<evidence type="ECO:0000256" key="4">
    <source>
        <dbReference type="ARBA" id="ARBA00022544"/>
    </source>
</evidence>
<keyword evidence="5 8" id="KW-0812">Transmembrane</keyword>
<dbReference type="PATRIC" id="fig|536227.13.peg.4952"/>
<sequence>MNDTRHDITSMQLMAFLISAQIGIGILNLPAILAQKLGHDGWISTIATGIICLVLALIITYLLKRYLNKTIFQIYNEVYGKIIGFILSLYFILYMSFITGITLRIFMEAVNIGVLKITPPLVITILILLSTIYGISKGLKVICRFSVILFFSYFILILTLLLGSKYARFTYLLPIGESGLRSIVQGIKMNIYAFLGFELIAPIYPNIKNKEKTIKYMAISIIFTTIYYALEVVVSTMIFGEIKLSMLVMPVYNIEQSIQVPVIERLDTLYILFWFPTMASTVRAYLFSTYYSIQQLFKVKKENLLIFIIVVIEIIISRIPRDFEDTYIYSEYAGNMGAIAILIIIITFFISIFKRKVTKLK</sequence>
<dbReference type="PANTHER" id="PTHR34975:SF2">
    <property type="entry name" value="SPORE GERMINATION PROTEIN A2"/>
    <property type="match status" value="1"/>
</dbReference>
<keyword evidence="10" id="KW-1185">Reference proteome</keyword>
<dbReference type="InterPro" id="IPR004761">
    <property type="entry name" value="Spore_GerAB"/>
</dbReference>
<dbReference type="GO" id="GO:0009847">
    <property type="term" value="P:spore germination"/>
    <property type="evidence" value="ECO:0007669"/>
    <property type="project" value="InterPro"/>
</dbReference>
<comment type="similarity">
    <text evidence="2">Belongs to the amino acid-polyamine-organocation (APC) superfamily. Spore germination protein (SGP) (TC 2.A.3.9) family.</text>
</comment>